<organism evidence="1 2">
    <name type="scientific">Romanomermis culicivorax</name>
    <name type="common">Nematode worm</name>
    <dbReference type="NCBI Taxonomy" id="13658"/>
    <lineage>
        <taxon>Eukaryota</taxon>
        <taxon>Metazoa</taxon>
        <taxon>Ecdysozoa</taxon>
        <taxon>Nematoda</taxon>
        <taxon>Enoplea</taxon>
        <taxon>Dorylaimia</taxon>
        <taxon>Mermithida</taxon>
        <taxon>Mermithoidea</taxon>
        <taxon>Mermithidae</taxon>
        <taxon>Romanomermis</taxon>
    </lineage>
</organism>
<dbReference type="WBParaSite" id="nRc.2.0.1.t39027-RA">
    <property type="protein sequence ID" value="nRc.2.0.1.t39027-RA"/>
    <property type="gene ID" value="nRc.2.0.1.g39027"/>
</dbReference>
<protein>
    <submittedName>
        <fullName evidence="2">Uncharacterized protein</fullName>
    </submittedName>
</protein>
<accession>A0A915KKS4</accession>
<dbReference type="AlphaFoldDB" id="A0A915KKS4"/>
<reference evidence="2" key="1">
    <citation type="submission" date="2022-11" db="UniProtKB">
        <authorList>
            <consortium name="WormBaseParasite"/>
        </authorList>
    </citation>
    <scope>IDENTIFICATION</scope>
</reference>
<dbReference type="Proteomes" id="UP000887565">
    <property type="component" value="Unplaced"/>
</dbReference>
<sequence>MQFCRKRPTVTSNRTERGRNISLPFGYVPSTAFRSVPPENARMTGFGTFRDVSGRHVHTLVEAEFNNTENIA</sequence>
<proteinExistence type="predicted"/>
<evidence type="ECO:0000313" key="2">
    <source>
        <dbReference type="WBParaSite" id="nRc.2.0.1.t39027-RA"/>
    </source>
</evidence>
<name>A0A915KKS4_ROMCU</name>
<evidence type="ECO:0000313" key="1">
    <source>
        <dbReference type="Proteomes" id="UP000887565"/>
    </source>
</evidence>
<keyword evidence="1" id="KW-1185">Reference proteome</keyword>